<evidence type="ECO:0000256" key="2">
    <source>
        <dbReference type="ARBA" id="ARBA00011245"/>
    </source>
</evidence>
<evidence type="ECO:0008006" key="6">
    <source>
        <dbReference type="Google" id="ProtNLM"/>
    </source>
</evidence>
<reference evidence="4 5" key="1">
    <citation type="submission" date="2019-01" db="EMBL/GenBank/DDBJ databases">
        <authorList>
            <person name="Chen W.-M."/>
        </authorList>
    </citation>
    <scope>NUCLEOTIDE SEQUENCE [LARGE SCALE GENOMIC DNA]</scope>
    <source>
        <strain evidence="4 5">YBJ-36</strain>
    </source>
</reference>
<protein>
    <recommendedName>
        <fullName evidence="6">DUF4432 family protein</fullName>
    </recommendedName>
</protein>
<evidence type="ECO:0000256" key="3">
    <source>
        <dbReference type="ARBA" id="ARBA00022837"/>
    </source>
</evidence>
<sequence length="338" mass="37990">MITLKNNKASVTVDLNGGGIVDFHLTENDINPLTFRFAAEQMPENNRGACYQGHFACIGRWGQPSEGEIKAGHPNHGQAAMSQWEKLDEGDAFLKMKVNCPLDGLSTLHMLALSVSAPVFRVTETVKNINPLGRLYNVVQHPTLAAPFLDEATRVDCNATFGINYDFDTNPLEYASEWPQGMCKDHEPMSLNTPDVANSSVFSFIVDKESEFGWVTAYSPFHNLLLGYIWKRTEYPWISLWQHFENDRIKYRGIEFGTTGIHKPFNEILEHDNTRLFGEKTLWHIDAGEEVSCSYTAFLHQPEGEFTGVKNVSLQNGILAIKSLQGELIELETGLAFE</sequence>
<evidence type="ECO:0000313" key="5">
    <source>
        <dbReference type="Proteomes" id="UP000282759"/>
    </source>
</evidence>
<evidence type="ECO:0000256" key="1">
    <source>
        <dbReference type="ARBA" id="ARBA00001913"/>
    </source>
</evidence>
<dbReference type="GO" id="GO:0030246">
    <property type="term" value="F:carbohydrate binding"/>
    <property type="evidence" value="ECO:0007669"/>
    <property type="project" value="InterPro"/>
</dbReference>
<keyword evidence="5" id="KW-1185">Reference proteome</keyword>
<gene>
    <name evidence="4" type="ORF">EOD41_08825</name>
</gene>
<dbReference type="Proteomes" id="UP000282759">
    <property type="component" value="Unassembled WGS sequence"/>
</dbReference>
<dbReference type="RefSeq" id="WP_127704408.1">
    <property type="nucleotide sequence ID" value="NZ_SACK01000002.1"/>
</dbReference>
<dbReference type="Gene3D" id="2.70.98.10">
    <property type="match status" value="1"/>
</dbReference>
<dbReference type="AlphaFoldDB" id="A0A3S3TIV2"/>
<name>A0A3S3TIV2_9SPHI</name>
<keyword evidence="3" id="KW-0106">Calcium</keyword>
<accession>A0A3S3TIV2</accession>
<organism evidence="4 5">
    <name type="scientific">Mucilaginibacter limnophilus</name>
    <dbReference type="NCBI Taxonomy" id="1932778"/>
    <lineage>
        <taxon>Bacteria</taxon>
        <taxon>Pseudomonadati</taxon>
        <taxon>Bacteroidota</taxon>
        <taxon>Sphingobacteriia</taxon>
        <taxon>Sphingobacteriales</taxon>
        <taxon>Sphingobacteriaceae</taxon>
        <taxon>Mucilaginibacter</taxon>
    </lineage>
</organism>
<dbReference type="InterPro" id="IPR014718">
    <property type="entry name" value="GH-type_carb-bd"/>
</dbReference>
<comment type="subunit">
    <text evidence="2">Monomer.</text>
</comment>
<comment type="cofactor">
    <cofactor evidence="1">
        <name>Ca(2+)</name>
        <dbReference type="ChEBI" id="CHEBI:29108"/>
    </cofactor>
</comment>
<dbReference type="OrthoDB" id="9791280at2"/>
<evidence type="ECO:0000313" key="4">
    <source>
        <dbReference type="EMBL" id="RVU02043.1"/>
    </source>
</evidence>
<comment type="caution">
    <text evidence="4">The sequence shown here is derived from an EMBL/GenBank/DDBJ whole genome shotgun (WGS) entry which is preliminary data.</text>
</comment>
<dbReference type="EMBL" id="SACK01000002">
    <property type="protein sequence ID" value="RVU02043.1"/>
    <property type="molecule type" value="Genomic_DNA"/>
</dbReference>
<proteinExistence type="predicted"/>